<dbReference type="AlphaFoldDB" id="A0A812K975"/>
<evidence type="ECO:0000313" key="2">
    <source>
        <dbReference type="Proteomes" id="UP000604046"/>
    </source>
</evidence>
<protein>
    <submittedName>
        <fullName evidence="1">Uncharacterized protein</fullName>
    </submittedName>
</protein>
<organism evidence="1 2">
    <name type="scientific">Symbiodinium natans</name>
    <dbReference type="NCBI Taxonomy" id="878477"/>
    <lineage>
        <taxon>Eukaryota</taxon>
        <taxon>Sar</taxon>
        <taxon>Alveolata</taxon>
        <taxon>Dinophyceae</taxon>
        <taxon>Suessiales</taxon>
        <taxon>Symbiodiniaceae</taxon>
        <taxon>Symbiodinium</taxon>
    </lineage>
</organism>
<keyword evidence="2" id="KW-1185">Reference proteome</keyword>
<evidence type="ECO:0000313" key="1">
    <source>
        <dbReference type="EMBL" id="CAE7219989.1"/>
    </source>
</evidence>
<comment type="caution">
    <text evidence="1">The sequence shown here is derived from an EMBL/GenBank/DDBJ whole genome shotgun (WGS) entry which is preliminary data.</text>
</comment>
<accession>A0A812K975</accession>
<dbReference type="Proteomes" id="UP000604046">
    <property type="component" value="Unassembled WGS sequence"/>
</dbReference>
<dbReference type="EMBL" id="CAJNDS010000573">
    <property type="protein sequence ID" value="CAE7219989.1"/>
    <property type="molecule type" value="Genomic_DNA"/>
</dbReference>
<proteinExistence type="predicted"/>
<reference evidence="1" key="1">
    <citation type="submission" date="2021-02" db="EMBL/GenBank/DDBJ databases">
        <authorList>
            <person name="Dougan E. K."/>
            <person name="Rhodes N."/>
            <person name="Thang M."/>
            <person name="Chan C."/>
        </authorList>
    </citation>
    <scope>NUCLEOTIDE SEQUENCE</scope>
</reference>
<name>A0A812K975_9DINO</name>
<gene>
    <name evidence="1" type="ORF">SNAT2548_LOCUS8011</name>
</gene>
<sequence length="94" mass="10337">MRFPCLQVLQTYAAQAKAREEAEEAQIQGQQAVPEVVAGGRQICYATCIPWHIDSQSCDTKSCHVAAQTSLIHARRTWAQKAPRSGHLGTQFGL</sequence>